<feature type="transmembrane region" description="Helical" evidence="6">
    <location>
        <begin position="12"/>
        <end position="35"/>
    </location>
</feature>
<dbReference type="Proteomes" id="UP001060325">
    <property type="component" value="Chromosome"/>
</dbReference>
<feature type="transmembrane region" description="Helical" evidence="6">
    <location>
        <begin position="84"/>
        <end position="105"/>
    </location>
</feature>
<feature type="transmembrane region" description="Helical" evidence="6">
    <location>
        <begin position="111"/>
        <end position="129"/>
    </location>
</feature>
<proteinExistence type="predicted"/>
<evidence type="ECO:0000256" key="6">
    <source>
        <dbReference type="SAM" id="Phobius"/>
    </source>
</evidence>
<feature type="transmembrane region" description="Helical" evidence="6">
    <location>
        <begin position="325"/>
        <end position="345"/>
    </location>
</feature>
<keyword evidence="4 6" id="KW-1133">Transmembrane helix</keyword>
<dbReference type="InterPro" id="IPR050833">
    <property type="entry name" value="Poly_Biosynth_Transport"/>
</dbReference>
<feature type="transmembrane region" description="Helical" evidence="6">
    <location>
        <begin position="284"/>
        <end position="305"/>
    </location>
</feature>
<dbReference type="InterPro" id="IPR002797">
    <property type="entry name" value="Polysacc_synth"/>
</dbReference>
<comment type="subcellular location">
    <subcellularLocation>
        <location evidence="1">Cell membrane</location>
        <topology evidence="1">Multi-pass membrane protein</topology>
    </subcellularLocation>
</comment>
<evidence type="ECO:0000313" key="8">
    <source>
        <dbReference type="Proteomes" id="UP001060325"/>
    </source>
</evidence>
<evidence type="ECO:0000256" key="5">
    <source>
        <dbReference type="ARBA" id="ARBA00023136"/>
    </source>
</evidence>
<keyword evidence="5 6" id="KW-0472">Membrane</keyword>
<dbReference type="PANTHER" id="PTHR30250">
    <property type="entry name" value="PST FAMILY PREDICTED COLANIC ACID TRANSPORTER"/>
    <property type="match status" value="1"/>
</dbReference>
<evidence type="ECO:0000256" key="3">
    <source>
        <dbReference type="ARBA" id="ARBA00022692"/>
    </source>
</evidence>
<feature type="transmembrane region" description="Helical" evidence="6">
    <location>
        <begin position="141"/>
        <end position="162"/>
    </location>
</feature>
<sequence length="471" mass="53475">MKSRTESLFKDSLILSIGDLGSKLLIFALVPFFTFYLSSVEYGKLDLIQVTITLLIPLITLSVYEATLRFVLDGENAKIVFSNGAIVIFLGIIFSGLCLVIYSILMGVPDLYYLVFLVFCLNMFYIYLLNFCRSLKKLKLYALNSLLYSVSLFVGVIFLVGYFEYGLYGFFIANIISYLFSLAHLFRGINIRSYLSVKVLNLNMVIQMLSYSLPLMPNSLMWWIINASSRYLILFYLGASFNGLFAVSSKLSGIIAVFNSIFFKAWQLSAIEHKDSKDSGKYNLVAFQYFSSFIFLLVGVLIIIVKPLFYTLGEEYIKAWKYTPLLLIAVVFSSLSSFLGTNYIVNKNTKEVFYTSLIGAGMTLTLNVLLIPVLGLYGVGFSSVAGFLTMSFIRWRSISAYKKETKTLQSIILNLISVSIITIITYLTIPLYFSVFLYILGLMIMIKINKKFILFILAVLKKILDKLVRRY</sequence>
<name>A0ABY5FPP1_9BACL</name>
<reference evidence="7" key="1">
    <citation type="submission" date="2022-07" db="EMBL/GenBank/DDBJ databases">
        <title>Complete genome of CX2.</title>
        <authorList>
            <person name="Cao G."/>
        </authorList>
    </citation>
    <scope>NUCLEOTIDE SEQUENCE</scope>
    <source>
        <strain evidence="7">CX2</strain>
    </source>
</reference>
<dbReference type="PANTHER" id="PTHR30250:SF11">
    <property type="entry name" value="O-ANTIGEN TRANSPORTER-RELATED"/>
    <property type="match status" value="1"/>
</dbReference>
<feature type="transmembrane region" description="Helical" evidence="6">
    <location>
        <begin position="47"/>
        <end position="72"/>
    </location>
</feature>
<dbReference type="EMBL" id="CP101462">
    <property type="protein sequence ID" value="UTT43521.1"/>
    <property type="molecule type" value="Genomic_DNA"/>
</dbReference>
<organism evidence="7 8">
    <name type="scientific">Exiguobacterium aurantiacum</name>
    <dbReference type="NCBI Taxonomy" id="33987"/>
    <lineage>
        <taxon>Bacteria</taxon>
        <taxon>Bacillati</taxon>
        <taxon>Bacillota</taxon>
        <taxon>Bacilli</taxon>
        <taxon>Bacillales</taxon>
        <taxon>Bacillales Family XII. Incertae Sedis</taxon>
        <taxon>Exiguobacterium</taxon>
    </lineage>
</organism>
<dbReference type="RefSeq" id="WP_255177900.1">
    <property type="nucleotide sequence ID" value="NZ_CP101462.1"/>
</dbReference>
<evidence type="ECO:0000256" key="1">
    <source>
        <dbReference type="ARBA" id="ARBA00004651"/>
    </source>
</evidence>
<gene>
    <name evidence="7" type="ORF">NMQ00_03195</name>
</gene>
<evidence type="ECO:0000256" key="2">
    <source>
        <dbReference type="ARBA" id="ARBA00022475"/>
    </source>
</evidence>
<keyword evidence="2" id="KW-1003">Cell membrane</keyword>
<feature type="transmembrane region" description="Helical" evidence="6">
    <location>
        <begin position="352"/>
        <end position="370"/>
    </location>
</feature>
<feature type="transmembrane region" description="Helical" evidence="6">
    <location>
        <begin position="376"/>
        <end position="395"/>
    </location>
</feature>
<feature type="transmembrane region" description="Helical" evidence="6">
    <location>
        <begin position="168"/>
        <end position="187"/>
    </location>
</feature>
<evidence type="ECO:0000313" key="7">
    <source>
        <dbReference type="EMBL" id="UTT43521.1"/>
    </source>
</evidence>
<keyword evidence="8" id="KW-1185">Reference proteome</keyword>
<accession>A0ABY5FPP1</accession>
<feature type="transmembrane region" description="Helical" evidence="6">
    <location>
        <begin position="435"/>
        <end position="460"/>
    </location>
</feature>
<feature type="transmembrane region" description="Helical" evidence="6">
    <location>
        <begin position="231"/>
        <end position="263"/>
    </location>
</feature>
<evidence type="ECO:0000256" key="4">
    <source>
        <dbReference type="ARBA" id="ARBA00022989"/>
    </source>
</evidence>
<protein>
    <submittedName>
        <fullName evidence="7">Oligosaccharide flippase family protein</fullName>
    </submittedName>
</protein>
<feature type="transmembrane region" description="Helical" evidence="6">
    <location>
        <begin position="407"/>
        <end position="429"/>
    </location>
</feature>
<dbReference type="Pfam" id="PF01943">
    <property type="entry name" value="Polysacc_synt"/>
    <property type="match status" value="1"/>
</dbReference>
<feature type="transmembrane region" description="Helical" evidence="6">
    <location>
        <begin position="199"/>
        <end position="225"/>
    </location>
</feature>
<keyword evidence="3 6" id="KW-0812">Transmembrane</keyword>